<dbReference type="InterPro" id="IPR044831">
    <property type="entry name" value="Ccp1-like"/>
</dbReference>
<keyword evidence="4 11" id="KW-0575">Peroxidase</keyword>
<evidence type="ECO:0000256" key="7">
    <source>
        <dbReference type="ARBA" id="ARBA00023002"/>
    </source>
</evidence>
<organism evidence="10 11">
    <name type="scientific">Solanum pennellii</name>
    <name type="common">Tomato</name>
    <name type="synonym">Lycopersicon pennellii</name>
    <dbReference type="NCBI Taxonomy" id="28526"/>
    <lineage>
        <taxon>Eukaryota</taxon>
        <taxon>Viridiplantae</taxon>
        <taxon>Streptophyta</taxon>
        <taxon>Embryophyta</taxon>
        <taxon>Tracheophyta</taxon>
        <taxon>Spermatophyta</taxon>
        <taxon>Magnoliopsida</taxon>
        <taxon>eudicotyledons</taxon>
        <taxon>Gunneridae</taxon>
        <taxon>Pentapetalae</taxon>
        <taxon>asterids</taxon>
        <taxon>lamiids</taxon>
        <taxon>Solanales</taxon>
        <taxon>Solanaceae</taxon>
        <taxon>Solanoideae</taxon>
        <taxon>Solaneae</taxon>
        <taxon>Solanum</taxon>
        <taxon>Solanum subgen. Lycopersicon</taxon>
    </lineage>
</organism>
<evidence type="ECO:0000256" key="8">
    <source>
        <dbReference type="ARBA" id="ARBA00023004"/>
    </source>
</evidence>
<dbReference type="Gene3D" id="1.10.520.10">
    <property type="match status" value="1"/>
</dbReference>
<sequence>MSNTVAVDCWLLSSGVSSFTSTSKLYFPANFSRKPRFGSNTIRASATTNGSSEDVIYKALLCGRRALLSMITLPLVMPCERIDNSVGAIAAEYVQTESFQVREEIRKVLSKGKAAGVLRLVFHDAGTFEIDEKTGGMNGSIVYELDRPENKGLKKSLKILDKAKSQIDLVKSVSWADIIALAGAEAVSLCGGPSIPIQLGRIDSMVQDPEGKLPEESLDAISLKQCFERKGFSTQELVALSGAHTLGSKGFGNPTVFDNEYFKILMKKPWLSSGGMTSMVGLPSDRALVEDDECVGWISKYAEDQSLFFDDFKNAYTKLVDTGATWKKAL</sequence>
<evidence type="ECO:0000256" key="5">
    <source>
        <dbReference type="ARBA" id="ARBA00022617"/>
    </source>
</evidence>
<dbReference type="GO" id="GO:0004601">
    <property type="term" value="F:peroxidase activity"/>
    <property type="evidence" value="ECO:0007669"/>
    <property type="project" value="UniProtKB-KW"/>
</dbReference>
<dbReference type="RefSeq" id="XP_027775052.1">
    <property type="nucleotide sequence ID" value="XM_027919251.1"/>
</dbReference>
<evidence type="ECO:0000313" key="10">
    <source>
        <dbReference type="Proteomes" id="UP000694930"/>
    </source>
</evidence>
<dbReference type="InterPro" id="IPR019794">
    <property type="entry name" value="Peroxidases_AS"/>
</dbReference>
<evidence type="ECO:0000256" key="3">
    <source>
        <dbReference type="ARBA" id="ARBA00006873"/>
    </source>
</evidence>
<dbReference type="Proteomes" id="UP000694930">
    <property type="component" value="Chromosome 8"/>
</dbReference>
<evidence type="ECO:0000256" key="4">
    <source>
        <dbReference type="ARBA" id="ARBA00022559"/>
    </source>
</evidence>
<evidence type="ECO:0000313" key="11">
    <source>
        <dbReference type="RefSeq" id="XP_027775052.1"/>
    </source>
</evidence>
<dbReference type="PANTHER" id="PTHR31356:SF8">
    <property type="entry name" value="L-ASCORBATE PEROXIDASE 6-RELATED"/>
    <property type="match status" value="1"/>
</dbReference>
<dbReference type="GeneID" id="107029071"/>
<dbReference type="SUPFAM" id="SSF48113">
    <property type="entry name" value="Heme-dependent peroxidases"/>
    <property type="match status" value="1"/>
</dbReference>
<accession>A0ABM1VH34</accession>
<dbReference type="Pfam" id="PF00141">
    <property type="entry name" value="peroxidase"/>
    <property type="match status" value="1"/>
</dbReference>
<evidence type="ECO:0000256" key="6">
    <source>
        <dbReference type="ARBA" id="ARBA00022723"/>
    </source>
</evidence>
<dbReference type="InterPro" id="IPR002016">
    <property type="entry name" value="Haem_peroxidase"/>
</dbReference>
<dbReference type="PRINTS" id="PR00459">
    <property type="entry name" value="ASPEROXIDASE"/>
</dbReference>
<dbReference type="PROSITE" id="PS00436">
    <property type="entry name" value="PEROXIDASE_2"/>
    <property type="match status" value="1"/>
</dbReference>
<feature type="domain" description="Plant heme peroxidase family profile" evidence="9">
    <location>
        <begin position="114"/>
        <end position="330"/>
    </location>
</feature>
<dbReference type="InterPro" id="IPR010255">
    <property type="entry name" value="Haem_peroxidase_sf"/>
</dbReference>
<comment type="catalytic activity">
    <reaction evidence="1">
        <text>2 a phenolic donor + H2O2 = 2 a phenolic radical donor + 2 H2O</text>
        <dbReference type="Rhea" id="RHEA:56136"/>
        <dbReference type="ChEBI" id="CHEBI:15377"/>
        <dbReference type="ChEBI" id="CHEBI:16240"/>
        <dbReference type="ChEBI" id="CHEBI:139520"/>
        <dbReference type="ChEBI" id="CHEBI:139521"/>
        <dbReference type="EC" id="1.11.1.7"/>
    </reaction>
</comment>
<reference evidence="10" key="1">
    <citation type="journal article" date="2014" name="Nat. Genet.">
        <title>The genome of the stress-tolerant wild tomato species Solanum pennellii.</title>
        <authorList>
            <person name="Bolger A."/>
            <person name="Scossa F."/>
            <person name="Bolger M.E."/>
            <person name="Lanz C."/>
            <person name="Maumus F."/>
            <person name="Tohge T."/>
            <person name="Quesneville H."/>
            <person name="Alseekh S."/>
            <person name="Sorensen I."/>
            <person name="Lichtenstein G."/>
            <person name="Fich E.A."/>
            <person name="Conte M."/>
            <person name="Keller H."/>
            <person name="Schneeberger K."/>
            <person name="Schwacke R."/>
            <person name="Ofner I."/>
            <person name="Vrebalov J."/>
            <person name="Xu Y."/>
            <person name="Osorio S."/>
            <person name="Aflitos S.A."/>
            <person name="Schijlen E."/>
            <person name="Jimenez-Gomez J.M."/>
            <person name="Ryngajllo M."/>
            <person name="Kimura S."/>
            <person name="Kumar R."/>
            <person name="Koenig D."/>
            <person name="Headland L.R."/>
            <person name="Maloof J.N."/>
            <person name="Sinha N."/>
            <person name="van Ham R.C."/>
            <person name="Lankhorst R.K."/>
            <person name="Mao L."/>
            <person name="Vogel A."/>
            <person name="Arsova B."/>
            <person name="Panstruga R."/>
            <person name="Fei Z."/>
            <person name="Rose J.K."/>
            <person name="Zamir D."/>
            <person name="Carrari F."/>
            <person name="Giovannoni J.J."/>
            <person name="Weigel D."/>
            <person name="Usadel B."/>
            <person name="Fernie A.R."/>
        </authorList>
    </citation>
    <scope>NUCLEOTIDE SEQUENCE [LARGE SCALE GENOMIC DNA]</scope>
    <source>
        <strain evidence="10">cv. LA0716</strain>
    </source>
</reference>
<keyword evidence="7" id="KW-0560">Oxidoreductase</keyword>
<evidence type="ECO:0000259" key="9">
    <source>
        <dbReference type="PROSITE" id="PS50873"/>
    </source>
</evidence>
<dbReference type="InterPro" id="IPR019793">
    <property type="entry name" value="Peroxidases_heam-ligand_BS"/>
</dbReference>
<name>A0ABM1VH34_SOLPN</name>
<dbReference type="Gene3D" id="1.10.420.10">
    <property type="entry name" value="Peroxidase, domain 2"/>
    <property type="match status" value="1"/>
</dbReference>
<keyword evidence="8" id="KW-0408">Iron</keyword>
<dbReference type="PROSITE" id="PS50873">
    <property type="entry name" value="PEROXIDASE_4"/>
    <property type="match status" value="1"/>
</dbReference>
<comment type="cofactor">
    <cofactor evidence="2">
        <name>heme b</name>
        <dbReference type="ChEBI" id="CHEBI:60344"/>
    </cofactor>
</comment>
<keyword evidence="10" id="KW-1185">Reference proteome</keyword>
<evidence type="ECO:0000256" key="1">
    <source>
        <dbReference type="ARBA" id="ARBA00000189"/>
    </source>
</evidence>
<gene>
    <name evidence="11" type="primary">LOC107029071</name>
</gene>
<dbReference type="PROSITE" id="PS00435">
    <property type="entry name" value="PEROXIDASE_1"/>
    <property type="match status" value="1"/>
</dbReference>
<dbReference type="InterPro" id="IPR002207">
    <property type="entry name" value="Peroxidase_I"/>
</dbReference>
<evidence type="ECO:0000256" key="2">
    <source>
        <dbReference type="ARBA" id="ARBA00001970"/>
    </source>
</evidence>
<protein>
    <submittedName>
        <fullName evidence="11">L-ascorbate peroxidase 6 isoform X3</fullName>
    </submittedName>
</protein>
<proteinExistence type="inferred from homology"/>
<keyword evidence="5" id="KW-0349">Heme</keyword>
<reference evidence="11" key="2">
    <citation type="submission" date="2025-08" db="UniProtKB">
        <authorList>
            <consortium name="RefSeq"/>
        </authorList>
    </citation>
    <scope>IDENTIFICATION</scope>
</reference>
<comment type="similarity">
    <text evidence="3">Belongs to the peroxidase family. Ascorbate peroxidase subfamily.</text>
</comment>
<dbReference type="PRINTS" id="PR00458">
    <property type="entry name" value="PEROXIDASE"/>
</dbReference>
<keyword evidence="6" id="KW-0479">Metal-binding</keyword>
<dbReference type="PANTHER" id="PTHR31356">
    <property type="entry name" value="THYLAKOID LUMENAL 29 KDA PROTEIN, CHLOROPLASTIC-RELATED"/>
    <property type="match status" value="1"/>
</dbReference>